<dbReference type="Pfam" id="PF00300">
    <property type="entry name" value="His_Phos_1"/>
    <property type="match status" value="1"/>
</dbReference>
<dbReference type="InterPro" id="IPR001345">
    <property type="entry name" value="PG/BPGM_mutase_AS"/>
</dbReference>
<evidence type="ECO:0000256" key="1">
    <source>
        <dbReference type="SAM" id="MobiDB-lite"/>
    </source>
</evidence>
<dbReference type="GO" id="GO:0016791">
    <property type="term" value="F:phosphatase activity"/>
    <property type="evidence" value="ECO:0007669"/>
    <property type="project" value="TreeGrafter"/>
</dbReference>
<dbReference type="AlphaFoldDB" id="A0AA41XGV7"/>
<dbReference type="InterPro" id="IPR029033">
    <property type="entry name" value="His_PPase_superfam"/>
</dbReference>
<dbReference type="GO" id="GO:0005737">
    <property type="term" value="C:cytoplasm"/>
    <property type="evidence" value="ECO:0007669"/>
    <property type="project" value="TreeGrafter"/>
</dbReference>
<accession>A0AA41XGV7</accession>
<feature type="region of interest" description="Disordered" evidence="1">
    <location>
        <begin position="197"/>
        <end position="220"/>
    </location>
</feature>
<evidence type="ECO:0000313" key="2">
    <source>
        <dbReference type="EMBL" id="MCS5726223.1"/>
    </source>
</evidence>
<dbReference type="SMART" id="SM00855">
    <property type="entry name" value="PGAM"/>
    <property type="match status" value="1"/>
</dbReference>
<sequence>MRLLLIRHGQTIDNVRGALGTAVPGPGLTALGRTQASAVPAVLTGERIDAIAVSSMQRTHETAAPLAAERGLVPTEHPGLREITAGDLEQRTDHEAVSTYLGTLMGWWTDLSGRLPGGESGEEFFARYDGVIRELAAAHPGGTVVVFSHGAAIRTWASWSSSNLDAAFSRSHGLENTGIVVLEGSPGEGWVATTWQGEPLGGEALDDATAPDPTGEPLGH</sequence>
<dbReference type="PANTHER" id="PTHR48100">
    <property type="entry name" value="BROAD-SPECIFICITY PHOSPHATASE YOR283W-RELATED"/>
    <property type="match status" value="1"/>
</dbReference>
<name>A0AA41XGV7_9MICO</name>
<proteinExistence type="predicted"/>
<dbReference type="EMBL" id="JANLCK010000004">
    <property type="protein sequence ID" value="MCS5726223.1"/>
    <property type="molecule type" value="Genomic_DNA"/>
</dbReference>
<dbReference type="PANTHER" id="PTHR48100:SF58">
    <property type="entry name" value="PE-PGRS FAMILY PROTEIN PE_PGRS11"/>
    <property type="match status" value="1"/>
</dbReference>
<evidence type="ECO:0000313" key="3">
    <source>
        <dbReference type="Proteomes" id="UP001165587"/>
    </source>
</evidence>
<gene>
    <name evidence="2" type="ORF">N1028_09990</name>
</gene>
<dbReference type="InterPro" id="IPR050275">
    <property type="entry name" value="PGM_Phosphatase"/>
</dbReference>
<dbReference type="RefSeq" id="WP_259527545.1">
    <property type="nucleotide sequence ID" value="NZ_JANLCK010000004.1"/>
</dbReference>
<dbReference type="PROSITE" id="PS00175">
    <property type="entry name" value="PG_MUTASE"/>
    <property type="match status" value="1"/>
</dbReference>
<protein>
    <submittedName>
        <fullName evidence="2">Histidine phosphatase family protein</fullName>
    </submittedName>
</protein>
<dbReference type="InterPro" id="IPR013078">
    <property type="entry name" value="His_Pase_superF_clade-1"/>
</dbReference>
<keyword evidence="3" id="KW-1185">Reference proteome</keyword>
<dbReference type="Proteomes" id="UP001165587">
    <property type="component" value="Unassembled WGS sequence"/>
</dbReference>
<organism evidence="2 3">
    <name type="scientific">Herbiconiux oxytropis</name>
    <dbReference type="NCBI Taxonomy" id="2970915"/>
    <lineage>
        <taxon>Bacteria</taxon>
        <taxon>Bacillati</taxon>
        <taxon>Actinomycetota</taxon>
        <taxon>Actinomycetes</taxon>
        <taxon>Micrococcales</taxon>
        <taxon>Microbacteriaceae</taxon>
        <taxon>Herbiconiux</taxon>
    </lineage>
</organism>
<comment type="caution">
    <text evidence="2">The sequence shown here is derived from an EMBL/GenBank/DDBJ whole genome shotgun (WGS) entry which is preliminary data.</text>
</comment>
<dbReference type="CDD" id="cd07067">
    <property type="entry name" value="HP_PGM_like"/>
    <property type="match status" value="1"/>
</dbReference>
<dbReference type="SUPFAM" id="SSF53254">
    <property type="entry name" value="Phosphoglycerate mutase-like"/>
    <property type="match status" value="1"/>
</dbReference>
<dbReference type="Gene3D" id="3.40.50.1240">
    <property type="entry name" value="Phosphoglycerate mutase-like"/>
    <property type="match status" value="1"/>
</dbReference>
<reference evidence="2" key="1">
    <citation type="submission" date="2022-08" db="EMBL/GenBank/DDBJ databases">
        <authorList>
            <person name="Deng Y."/>
            <person name="Han X.-F."/>
            <person name="Zhang Y.-Q."/>
        </authorList>
    </citation>
    <scope>NUCLEOTIDE SEQUENCE</scope>
    <source>
        <strain evidence="2">CPCC 203407</strain>
    </source>
</reference>